<dbReference type="SUPFAM" id="SSF57184">
    <property type="entry name" value="Growth factor receptor domain"/>
    <property type="match status" value="1"/>
</dbReference>
<feature type="domain" description="EGF-like" evidence="12">
    <location>
        <begin position="546"/>
        <end position="586"/>
    </location>
</feature>
<evidence type="ECO:0000256" key="2">
    <source>
        <dbReference type="ARBA" id="ARBA00022525"/>
    </source>
</evidence>
<dbReference type="InterPro" id="IPR000152">
    <property type="entry name" value="EGF-type_Asp/Asn_hydroxyl_site"/>
</dbReference>
<feature type="domain" description="EGF-like" evidence="12">
    <location>
        <begin position="790"/>
        <end position="829"/>
    </location>
</feature>
<feature type="domain" description="NIDO" evidence="14">
    <location>
        <begin position="107"/>
        <end position="257"/>
    </location>
</feature>
<dbReference type="Gene3D" id="2.40.155.10">
    <property type="entry name" value="Green fluorescent protein"/>
    <property type="match status" value="1"/>
</dbReference>
<name>A0AAV4C6B2_9GAST</name>
<dbReference type="InterPro" id="IPR018097">
    <property type="entry name" value="EGF_Ca-bd_CS"/>
</dbReference>
<keyword evidence="5 11" id="KW-0732">Signal</keyword>
<dbReference type="Pfam" id="PF07474">
    <property type="entry name" value="G2F"/>
    <property type="match status" value="1"/>
</dbReference>
<feature type="domain" description="EGF-like" evidence="12">
    <location>
        <begin position="587"/>
        <end position="625"/>
    </location>
</feature>
<dbReference type="SMART" id="SM00181">
    <property type="entry name" value="EGF"/>
    <property type="match status" value="8"/>
</dbReference>
<dbReference type="CDD" id="cd00054">
    <property type="entry name" value="EGF_CA"/>
    <property type="match status" value="1"/>
</dbReference>
<dbReference type="GO" id="GO:0007160">
    <property type="term" value="P:cell-matrix adhesion"/>
    <property type="evidence" value="ECO:0007669"/>
    <property type="project" value="InterPro"/>
</dbReference>
<feature type="domain" description="EGF-like" evidence="12">
    <location>
        <begin position="670"/>
        <end position="708"/>
    </location>
</feature>
<evidence type="ECO:0000256" key="8">
    <source>
        <dbReference type="ARBA" id="ARBA00023157"/>
    </source>
</evidence>
<dbReference type="PANTHER" id="PTHR24034:SF209">
    <property type="entry name" value="EGF-LIKE DOMAIN-CONTAINING PROTEIN"/>
    <property type="match status" value="1"/>
</dbReference>
<keyword evidence="3" id="KW-0272">Extracellular matrix</keyword>
<feature type="disulfide bond" evidence="10">
    <location>
        <begin position="716"/>
        <end position="733"/>
    </location>
</feature>
<feature type="chain" id="PRO_5043887249" evidence="11">
    <location>
        <begin position="29"/>
        <end position="831"/>
    </location>
</feature>
<feature type="non-terminal residue" evidence="15">
    <location>
        <position position="831"/>
    </location>
</feature>
<dbReference type="Pfam" id="PF12947">
    <property type="entry name" value="EGF_3"/>
    <property type="match status" value="1"/>
</dbReference>
<feature type="disulfide bond" evidence="10">
    <location>
        <begin position="635"/>
        <end position="652"/>
    </location>
</feature>
<accession>A0AAV4C6B2</accession>
<evidence type="ECO:0000259" key="13">
    <source>
        <dbReference type="PROSITE" id="PS50993"/>
    </source>
</evidence>
<dbReference type="SMART" id="SM00682">
    <property type="entry name" value="G2F"/>
    <property type="match status" value="1"/>
</dbReference>
<sequence>MRTSDAVYPVTVVAGLLALATLLPVSQAVDRSLFYPFGTRNSDTILNPGDDTSSDRIDLAVPIIFYNKSYSSLYVNMNGQVSFGARFPDYRPDFKIPVGQAFPFIAIFLADVDTSRSGRVYYRYTNEYEIRGRAAVDVKAYFSRFGDYMPTGLFIVTWDRVGYFSAQVDKLNTFQLVLMTDGVNSFALFHYYTKGQSWTVSQGKYAPGYLDTPPQAGFDGGRGGLSFILPGSGNTSEFMTGSNVDVPGVWIFQIGNLMNENIRTADLNTGAVTLFEMETQNNCYNADSVCHQMAECVDFRDSFCCKCVPPFYGNGIYCVKPGVAQVIHGKVVGTVNGIPMGNEVRLHTYVVTTEGKSYSSMSRVPESLVGPFQALPSVGGIAGWLFAQRVNPLAKNGFMVAGAKFNRTSRVTFYSPEGRNYTLNVQQYFLGSERLDHISMDTYLDGSLPDIPHNATISVDDYYENYKKVSPGVIKSFASRAFRVNEEPYYYTLDNTFTFEECGEEAEGSIGEIMRLFVSKHYAFLSPTRKNDVRYAMVSMISLLAGPDPCAEAAGVCHEKADCVPHQRSFKCICKAGYSGDGKFCEDVDECKMDACGPNADCFNVMGSFQCRCRSGFVAEGRICRAISCNDEDICGENARCVYDPDLREYVCECLDEFSGDGYSCEMYSGFSSCDACDRYAFCYEDESIGRYRCECRPGYSGDGTRCDVIDNCRLCDPYAQCVFNEAISEHECRCIRGYKGDGRRCEMKDCREDESMCHPEGGLCWFDENKNISICRCNYGYRGNGFECEVVGCDEYDYCDPNAECVYDGRIHSCRCNEGFEGDGRRCRRI</sequence>
<dbReference type="SMART" id="SM00179">
    <property type="entry name" value="EGF_CA"/>
    <property type="match status" value="4"/>
</dbReference>
<evidence type="ECO:0000313" key="15">
    <source>
        <dbReference type="EMBL" id="GFO27398.1"/>
    </source>
</evidence>
<keyword evidence="2" id="KW-0964">Secreted</keyword>
<dbReference type="PROSITE" id="PS50993">
    <property type="entry name" value="NIDOGEN_G2"/>
    <property type="match status" value="1"/>
</dbReference>
<dbReference type="InterPro" id="IPR009030">
    <property type="entry name" value="Growth_fac_rcpt_cys_sf"/>
</dbReference>
<keyword evidence="7" id="KW-0106">Calcium</keyword>
<dbReference type="SMART" id="SM00539">
    <property type="entry name" value="NIDO"/>
    <property type="match status" value="1"/>
</dbReference>
<dbReference type="EMBL" id="BLXT01005922">
    <property type="protein sequence ID" value="GFO27398.1"/>
    <property type="molecule type" value="Genomic_DNA"/>
</dbReference>
<gene>
    <name evidence="15" type="ORF">PoB_005390300</name>
</gene>
<dbReference type="Proteomes" id="UP000735302">
    <property type="component" value="Unassembled WGS sequence"/>
</dbReference>
<evidence type="ECO:0000256" key="9">
    <source>
        <dbReference type="ARBA" id="ARBA00023180"/>
    </source>
</evidence>
<dbReference type="GO" id="GO:0005509">
    <property type="term" value="F:calcium ion binding"/>
    <property type="evidence" value="ECO:0007669"/>
    <property type="project" value="InterPro"/>
</dbReference>
<feature type="signal peptide" evidence="11">
    <location>
        <begin position="1"/>
        <end position="28"/>
    </location>
</feature>
<dbReference type="InterPro" id="IPR024731">
    <property type="entry name" value="NELL2-like_EGF"/>
</dbReference>
<evidence type="ECO:0000256" key="10">
    <source>
        <dbReference type="PROSITE-ProRule" id="PRU00076"/>
    </source>
</evidence>
<feature type="disulfide bond" evidence="10">
    <location>
        <begin position="677"/>
        <end position="694"/>
    </location>
</feature>
<dbReference type="PROSITE" id="PS01186">
    <property type="entry name" value="EGF_2"/>
    <property type="match status" value="5"/>
</dbReference>
<evidence type="ECO:0000256" key="6">
    <source>
        <dbReference type="ARBA" id="ARBA00022737"/>
    </source>
</evidence>
<dbReference type="InterPro" id="IPR009017">
    <property type="entry name" value="GFP"/>
</dbReference>
<dbReference type="FunFam" id="2.10.25.10:FF:000038">
    <property type="entry name" value="Fibrillin 2"/>
    <property type="match status" value="1"/>
</dbReference>
<dbReference type="PROSITE" id="PS01187">
    <property type="entry name" value="EGF_CA"/>
    <property type="match status" value="1"/>
</dbReference>
<evidence type="ECO:0000259" key="12">
    <source>
        <dbReference type="PROSITE" id="PS50026"/>
    </source>
</evidence>
<protein>
    <submittedName>
        <fullName evidence="15">Nidogen-1</fullName>
    </submittedName>
</protein>
<dbReference type="Gene3D" id="2.10.25.10">
    <property type="entry name" value="Laminin"/>
    <property type="match status" value="6"/>
</dbReference>
<evidence type="ECO:0000256" key="11">
    <source>
        <dbReference type="SAM" id="SignalP"/>
    </source>
</evidence>
<dbReference type="InterPro" id="IPR001881">
    <property type="entry name" value="EGF-like_Ca-bd_dom"/>
</dbReference>
<evidence type="ECO:0000256" key="1">
    <source>
        <dbReference type="ARBA" id="ARBA00004498"/>
    </source>
</evidence>
<dbReference type="Pfam" id="PF06119">
    <property type="entry name" value="NIDO"/>
    <property type="match status" value="1"/>
</dbReference>
<dbReference type="AlphaFoldDB" id="A0AAV4C6B2"/>
<evidence type="ECO:0000256" key="7">
    <source>
        <dbReference type="ARBA" id="ARBA00022837"/>
    </source>
</evidence>
<keyword evidence="8 10" id="KW-1015">Disulfide bond</keyword>
<dbReference type="PROSITE" id="PS50026">
    <property type="entry name" value="EGF_3"/>
    <property type="match status" value="6"/>
</dbReference>
<dbReference type="InterPro" id="IPR049883">
    <property type="entry name" value="NOTCH1_EGF-like"/>
</dbReference>
<feature type="domain" description="EGF-like" evidence="12">
    <location>
        <begin position="709"/>
        <end position="747"/>
    </location>
</feature>
<dbReference type="InterPro" id="IPR000742">
    <property type="entry name" value="EGF"/>
</dbReference>
<comment type="caution">
    <text evidence="10">Lacks conserved residue(s) required for the propagation of feature annotation.</text>
</comment>
<dbReference type="PANTHER" id="PTHR24034">
    <property type="entry name" value="EGF-LIKE DOMAIN-CONTAINING PROTEIN"/>
    <property type="match status" value="1"/>
</dbReference>
<comment type="caution">
    <text evidence="15">The sequence shown here is derived from an EMBL/GenBank/DDBJ whole genome shotgun (WGS) entry which is preliminary data.</text>
</comment>
<comment type="subcellular location">
    <subcellularLocation>
        <location evidence="1">Secreted</location>
        <location evidence="1">Extracellular space</location>
        <location evidence="1">Extracellular matrix</location>
    </subcellularLocation>
</comment>
<reference evidence="15 16" key="1">
    <citation type="journal article" date="2021" name="Elife">
        <title>Chloroplast acquisition without the gene transfer in kleptoplastic sea slugs, Plakobranchus ocellatus.</title>
        <authorList>
            <person name="Maeda T."/>
            <person name="Takahashi S."/>
            <person name="Yoshida T."/>
            <person name="Shimamura S."/>
            <person name="Takaki Y."/>
            <person name="Nagai Y."/>
            <person name="Toyoda A."/>
            <person name="Suzuki Y."/>
            <person name="Arimoto A."/>
            <person name="Ishii H."/>
            <person name="Satoh N."/>
            <person name="Nishiyama T."/>
            <person name="Hasebe M."/>
            <person name="Maruyama T."/>
            <person name="Minagawa J."/>
            <person name="Obokata J."/>
            <person name="Shigenobu S."/>
        </authorList>
    </citation>
    <scope>NUCLEOTIDE SEQUENCE [LARGE SCALE GENOMIC DNA]</scope>
</reference>
<organism evidence="15 16">
    <name type="scientific">Plakobranchus ocellatus</name>
    <dbReference type="NCBI Taxonomy" id="259542"/>
    <lineage>
        <taxon>Eukaryota</taxon>
        <taxon>Metazoa</taxon>
        <taxon>Spiralia</taxon>
        <taxon>Lophotrochozoa</taxon>
        <taxon>Mollusca</taxon>
        <taxon>Gastropoda</taxon>
        <taxon>Heterobranchia</taxon>
        <taxon>Euthyneura</taxon>
        <taxon>Panpulmonata</taxon>
        <taxon>Sacoglossa</taxon>
        <taxon>Placobranchoidea</taxon>
        <taxon>Plakobranchidae</taxon>
        <taxon>Plakobranchus</taxon>
    </lineage>
</organism>
<proteinExistence type="predicted"/>
<dbReference type="GO" id="GO:0071944">
    <property type="term" value="C:cell periphery"/>
    <property type="evidence" value="ECO:0007669"/>
    <property type="project" value="UniProtKB-ARBA"/>
</dbReference>
<dbReference type="PROSITE" id="PS00010">
    <property type="entry name" value="ASX_HYDROXYL"/>
    <property type="match status" value="1"/>
</dbReference>
<feature type="domain" description="Nidogen G2 beta-barrel" evidence="13">
    <location>
        <begin position="323"/>
        <end position="551"/>
    </location>
</feature>
<evidence type="ECO:0000256" key="4">
    <source>
        <dbReference type="ARBA" id="ARBA00022536"/>
    </source>
</evidence>
<evidence type="ECO:0000256" key="5">
    <source>
        <dbReference type="ARBA" id="ARBA00022729"/>
    </source>
</evidence>
<evidence type="ECO:0000256" key="3">
    <source>
        <dbReference type="ARBA" id="ARBA00022530"/>
    </source>
</evidence>
<dbReference type="PROSITE" id="PS51220">
    <property type="entry name" value="NIDO"/>
    <property type="match status" value="1"/>
</dbReference>
<dbReference type="SUPFAM" id="SSF54511">
    <property type="entry name" value="GFP-like"/>
    <property type="match status" value="1"/>
</dbReference>
<evidence type="ECO:0000259" key="14">
    <source>
        <dbReference type="PROSITE" id="PS51220"/>
    </source>
</evidence>
<dbReference type="InterPro" id="IPR050751">
    <property type="entry name" value="ECM_structural_protein"/>
</dbReference>
<dbReference type="InterPro" id="IPR006605">
    <property type="entry name" value="G2_nidogen/fibulin_G2F"/>
</dbReference>
<evidence type="ECO:0000313" key="16">
    <source>
        <dbReference type="Proteomes" id="UP000735302"/>
    </source>
</evidence>
<dbReference type="Pfam" id="PF07645">
    <property type="entry name" value="EGF_CA"/>
    <property type="match status" value="1"/>
</dbReference>
<keyword evidence="16" id="KW-1185">Reference proteome</keyword>
<keyword evidence="9" id="KW-0325">Glycoprotein</keyword>
<keyword evidence="6" id="KW-0677">Repeat</keyword>
<keyword evidence="4 10" id="KW-0245">EGF-like domain</keyword>
<feature type="domain" description="EGF-like" evidence="12">
    <location>
        <begin position="626"/>
        <end position="666"/>
    </location>
</feature>
<dbReference type="InterPro" id="IPR003886">
    <property type="entry name" value="NIDO_dom"/>
</dbReference>